<protein>
    <submittedName>
        <fullName evidence="1">Uncharacterized protein</fullName>
    </submittedName>
</protein>
<evidence type="ECO:0000313" key="2">
    <source>
        <dbReference type="Proteomes" id="UP001066276"/>
    </source>
</evidence>
<dbReference type="AlphaFoldDB" id="A0AAV7WB33"/>
<sequence length="115" mass="13355">MLGPFRMNDLQIRMTADFSKETSECRKAFLALQPHLRQLEVKFGLFEPARMWITKNNVSKDFYDPIDLSLYLNSLSDRPMDTVILSQPQALITAVRTHYQRSLLLSDRTVAPQRP</sequence>
<dbReference type="EMBL" id="JANPWB010000002">
    <property type="protein sequence ID" value="KAJ1209738.1"/>
    <property type="molecule type" value="Genomic_DNA"/>
</dbReference>
<dbReference type="InterPro" id="IPR042566">
    <property type="entry name" value="L1_C"/>
</dbReference>
<evidence type="ECO:0000313" key="1">
    <source>
        <dbReference type="EMBL" id="KAJ1209738.1"/>
    </source>
</evidence>
<proteinExistence type="predicted"/>
<name>A0AAV7WB33_PLEWA</name>
<reference evidence="1" key="1">
    <citation type="journal article" date="2022" name="bioRxiv">
        <title>Sequencing and chromosome-scale assembly of the giantPleurodeles waltlgenome.</title>
        <authorList>
            <person name="Brown T."/>
            <person name="Elewa A."/>
            <person name="Iarovenko S."/>
            <person name="Subramanian E."/>
            <person name="Araus A.J."/>
            <person name="Petzold A."/>
            <person name="Susuki M."/>
            <person name="Suzuki K.-i.T."/>
            <person name="Hayashi T."/>
            <person name="Toyoda A."/>
            <person name="Oliveira C."/>
            <person name="Osipova E."/>
            <person name="Leigh N.D."/>
            <person name="Simon A."/>
            <person name="Yun M.H."/>
        </authorList>
    </citation>
    <scope>NUCLEOTIDE SEQUENCE</scope>
    <source>
        <strain evidence="1">20211129_DDA</strain>
        <tissue evidence="1">Liver</tissue>
    </source>
</reference>
<organism evidence="1 2">
    <name type="scientific">Pleurodeles waltl</name>
    <name type="common">Iberian ribbed newt</name>
    <dbReference type="NCBI Taxonomy" id="8319"/>
    <lineage>
        <taxon>Eukaryota</taxon>
        <taxon>Metazoa</taxon>
        <taxon>Chordata</taxon>
        <taxon>Craniata</taxon>
        <taxon>Vertebrata</taxon>
        <taxon>Euteleostomi</taxon>
        <taxon>Amphibia</taxon>
        <taxon>Batrachia</taxon>
        <taxon>Caudata</taxon>
        <taxon>Salamandroidea</taxon>
        <taxon>Salamandridae</taxon>
        <taxon>Pleurodelinae</taxon>
        <taxon>Pleurodeles</taxon>
    </lineage>
</organism>
<comment type="caution">
    <text evidence="1">The sequence shown here is derived from an EMBL/GenBank/DDBJ whole genome shotgun (WGS) entry which is preliminary data.</text>
</comment>
<gene>
    <name evidence="1" type="ORF">NDU88_005111</name>
</gene>
<keyword evidence="2" id="KW-1185">Reference proteome</keyword>
<accession>A0AAV7WB33</accession>
<dbReference type="Gene3D" id="3.30.250.20">
    <property type="entry name" value="L1 transposable element, C-terminal domain"/>
    <property type="match status" value="1"/>
</dbReference>
<dbReference type="Proteomes" id="UP001066276">
    <property type="component" value="Chromosome 1_2"/>
</dbReference>